<gene>
    <name evidence="1" type="ORF">A3F54_03705</name>
</gene>
<reference evidence="1 2" key="1">
    <citation type="journal article" date="2016" name="Nat. Commun.">
        <title>Thousands of microbial genomes shed light on interconnected biogeochemical processes in an aquifer system.</title>
        <authorList>
            <person name="Anantharaman K."/>
            <person name="Brown C.T."/>
            <person name="Hug L.A."/>
            <person name="Sharon I."/>
            <person name="Castelle C.J."/>
            <person name="Probst A.J."/>
            <person name="Thomas B.C."/>
            <person name="Singh A."/>
            <person name="Wilkins M.J."/>
            <person name="Karaoz U."/>
            <person name="Brodie E.L."/>
            <person name="Williams K.H."/>
            <person name="Hubbard S.S."/>
            <person name="Banfield J.F."/>
        </authorList>
    </citation>
    <scope>NUCLEOTIDE SEQUENCE [LARGE SCALE GENOMIC DNA]</scope>
</reference>
<dbReference type="Proteomes" id="UP000176952">
    <property type="component" value="Unassembled WGS sequence"/>
</dbReference>
<proteinExistence type="predicted"/>
<evidence type="ECO:0000313" key="2">
    <source>
        <dbReference type="Proteomes" id="UP000176952"/>
    </source>
</evidence>
<organism evidence="1 2">
    <name type="scientific">Candidatus Kerfeldbacteria bacterium RIFCSPHIGHO2_12_FULL_48_17</name>
    <dbReference type="NCBI Taxonomy" id="1798542"/>
    <lineage>
        <taxon>Bacteria</taxon>
        <taxon>Candidatus Kerfeldiibacteriota</taxon>
    </lineage>
</organism>
<comment type="caution">
    <text evidence="1">The sequence shown here is derived from an EMBL/GenBank/DDBJ whole genome shotgun (WGS) entry which is preliminary data.</text>
</comment>
<dbReference type="PROSITE" id="PS51257">
    <property type="entry name" value="PROKAR_LIPOPROTEIN"/>
    <property type="match status" value="1"/>
</dbReference>
<sequence length="206" mass="23907">MKNLILTAIFVFCGLFFSCGNENSPQKPPVPVLEKLSFTLLHGQPIDGMGLRVKELFQRVEFIAQNTPLKEIRENFDPQLLVQLDSGDEDFIRYFMLSLRHEYRHYEQYLTAEPWQKAVSMPRKRSENPWTPDECEYLWAGELDASTLQCELAVEWGMPDVIKGDTCKKVRTPQFSRIIFSFYAPGWQGKIPECNSTWKKIAHSLP</sequence>
<dbReference type="EMBL" id="MHKD01000040">
    <property type="protein sequence ID" value="OGY82001.1"/>
    <property type="molecule type" value="Genomic_DNA"/>
</dbReference>
<name>A0A1G2AYH6_9BACT</name>
<accession>A0A1G2AYH6</accession>
<evidence type="ECO:0000313" key="1">
    <source>
        <dbReference type="EMBL" id="OGY82001.1"/>
    </source>
</evidence>
<dbReference type="AlphaFoldDB" id="A0A1G2AYH6"/>
<dbReference type="STRING" id="1798542.A3F54_03705"/>
<protein>
    <submittedName>
        <fullName evidence="1">Uncharacterized protein</fullName>
    </submittedName>
</protein>